<keyword evidence="2 4" id="KW-0238">DNA-binding</keyword>
<dbReference type="PROSITE" id="PS50977">
    <property type="entry name" value="HTH_TETR_2"/>
    <property type="match status" value="1"/>
</dbReference>
<dbReference type="SUPFAM" id="SSF46689">
    <property type="entry name" value="Homeodomain-like"/>
    <property type="match status" value="1"/>
</dbReference>
<evidence type="ECO:0000256" key="2">
    <source>
        <dbReference type="ARBA" id="ARBA00023125"/>
    </source>
</evidence>
<dbReference type="Pfam" id="PF00440">
    <property type="entry name" value="TetR_N"/>
    <property type="match status" value="1"/>
</dbReference>
<dbReference type="InterPro" id="IPR009057">
    <property type="entry name" value="Homeodomain-like_sf"/>
</dbReference>
<dbReference type="Gene3D" id="1.10.357.10">
    <property type="entry name" value="Tetracycline Repressor, domain 2"/>
    <property type="match status" value="1"/>
</dbReference>
<feature type="domain" description="HTH tetR-type" evidence="5">
    <location>
        <begin position="13"/>
        <end position="73"/>
    </location>
</feature>
<proteinExistence type="predicted"/>
<name>A0A918CK73_AGRME</name>
<gene>
    <name evidence="6" type="ORF">GCM10010196_22670</name>
</gene>
<dbReference type="PANTHER" id="PTHR30055">
    <property type="entry name" value="HTH-TYPE TRANSCRIPTIONAL REGULATOR RUTR"/>
    <property type="match status" value="1"/>
</dbReference>
<evidence type="ECO:0000256" key="3">
    <source>
        <dbReference type="ARBA" id="ARBA00023163"/>
    </source>
</evidence>
<dbReference type="AlphaFoldDB" id="A0A918CK73"/>
<protein>
    <submittedName>
        <fullName evidence="6">TetR family transcriptional regulator</fullName>
    </submittedName>
</protein>
<evidence type="ECO:0000313" key="7">
    <source>
        <dbReference type="Proteomes" id="UP000610303"/>
    </source>
</evidence>
<dbReference type="GO" id="GO:0000976">
    <property type="term" value="F:transcription cis-regulatory region binding"/>
    <property type="evidence" value="ECO:0007669"/>
    <property type="project" value="TreeGrafter"/>
</dbReference>
<feature type="DNA-binding region" description="H-T-H motif" evidence="4">
    <location>
        <begin position="36"/>
        <end position="55"/>
    </location>
</feature>
<keyword evidence="1" id="KW-0805">Transcription regulation</keyword>
<dbReference type="InterPro" id="IPR001647">
    <property type="entry name" value="HTH_TetR"/>
</dbReference>
<dbReference type="InterPro" id="IPR050109">
    <property type="entry name" value="HTH-type_TetR-like_transc_reg"/>
</dbReference>
<organism evidence="6 7">
    <name type="scientific">Agromyces mediolanus</name>
    <name type="common">Corynebacterium mediolanum</name>
    <dbReference type="NCBI Taxonomy" id="41986"/>
    <lineage>
        <taxon>Bacteria</taxon>
        <taxon>Bacillati</taxon>
        <taxon>Actinomycetota</taxon>
        <taxon>Actinomycetes</taxon>
        <taxon>Micrococcales</taxon>
        <taxon>Microbacteriaceae</taxon>
        <taxon>Agromyces</taxon>
    </lineage>
</organism>
<dbReference type="PANTHER" id="PTHR30055:SF238">
    <property type="entry name" value="MYCOFACTOCIN BIOSYNTHESIS TRANSCRIPTIONAL REGULATOR MFTR-RELATED"/>
    <property type="match status" value="1"/>
</dbReference>
<evidence type="ECO:0000256" key="4">
    <source>
        <dbReference type="PROSITE-ProRule" id="PRU00335"/>
    </source>
</evidence>
<dbReference type="EMBL" id="BMRJ01000002">
    <property type="protein sequence ID" value="GGR28366.1"/>
    <property type="molecule type" value="Genomic_DNA"/>
</dbReference>
<dbReference type="Proteomes" id="UP000610303">
    <property type="component" value="Unassembled WGS sequence"/>
</dbReference>
<reference evidence="6" key="1">
    <citation type="journal article" date="2014" name="Int. J. Syst. Evol. Microbiol.">
        <title>Complete genome sequence of Corynebacterium casei LMG S-19264T (=DSM 44701T), isolated from a smear-ripened cheese.</title>
        <authorList>
            <consortium name="US DOE Joint Genome Institute (JGI-PGF)"/>
            <person name="Walter F."/>
            <person name="Albersmeier A."/>
            <person name="Kalinowski J."/>
            <person name="Ruckert C."/>
        </authorList>
    </citation>
    <scope>NUCLEOTIDE SEQUENCE</scope>
    <source>
        <strain evidence="6">JCM 3346</strain>
    </source>
</reference>
<reference evidence="6" key="2">
    <citation type="submission" date="2020-09" db="EMBL/GenBank/DDBJ databases">
        <authorList>
            <person name="Sun Q."/>
            <person name="Ohkuma M."/>
        </authorList>
    </citation>
    <scope>NUCLEOTIDE SEQUENCE</scope>
    <source>
        <strain evidence="6">JCM 3346</strain>
    </source>
</reference>
<dbReference type="RefSeq" id="WP_229781700.1">
    <property type="nucleotide sequence ID" value="NZ_BMRJ01000002.1"/>
</dbReference>
<accession>A0A918CK73</accession>
<dbReference type="GO" id="GO:0003700">
    <property type="term" value="F:DNA-binding transcription factor activity"/>
    <property type="evidence" value="ECO:0007669"/>
    <property type="project" value="TreeGrafter"/>
</dbReference>
<keyword evidence="7" id="KW-1185">Reference proteome</keyword>
<keyword evidence="3" id="KW-0804">Transcription</keyword>
<sequence>MERTPTLTERRKAATQLEIAKAAAVRFAEHGADQVTAESIAAAAGVSLRTFYRYFRTKEDAVGPLLAVGAVTWQAALAASAPGDPTAVFPELIARVLTPVDDAEREALRWTHGLLRTAADDPALQTVWHRVNHDSETRLRAIIAELAGDGADPFEVRLLAAAATDAIRLGLEQWAAGDEDPDGSAGVPAALAGRAFAQLSSGISLGA</sequence>
<comment type="caution">
    <text evidence="6">The sequence shown here is derived from an EMBL/GenBank/DDBJ whole genome shotgun (WGS) entry which is preliminary data.</text>
</comment>
<dbReference type="PRINTS" id="PR00455">
    <property type="entry name" value="HTHTETR"/>
</dbReference>
<evidence type="ECO:0000259" key="5">
    <source>
        <dbReference type="PROSITE" id="PS50977"/>
    </source>
</evidence>
<evidence type="ECO:0000256" key="1">
    <source>
        <dbReference type="ARBA" id="ARBA00023015"/>
    </source>
</evidence>
<evidence type="ECO:0000313" key="6">
    <source>
        <dbReference type="EMBL" id="GGR28366.1"/>
    </source>
</evidence>